<evidence type="ECO:0000256" key="4">
    <source>
        <dbReference type="ARBA" id="ARBA00023235"/>
    </source>
</evidence>
<dbReference type="Proteomes" id="UP000186040">
    <property type="component" value="Unassembled WGS sequence"/>
</dbReference>
<dbReference type="Gene3D" id="3.60.120.10">
    <property type="entry name" value="Anthranilate synthase"/>
    <property type="match status" value="1"/>
</dbReference>
<dbReference type="STRING" id="1193682.BJP25_02595"/>
<evidence type="ECO:0000256" key="6">
    <source>
        <dbReference type="SAM" id="MobiDB-lite"/>
    </source>
</evidence>
<name>A0A1Q9LE62_9PSEU</name>
<evidence type="ECO:0000313" key="9">
    <source>
        <dbReference type="Proteomes" id="UP000186040"/>
    </source>
</evidence>
<reference evidence="8 9" key="1">
    <citation type="submission" date="2016-10" db="EMBL/GenBank/DDBJ databases">
        <title>The Draft Genome Sequence of Actinokineospora bangkokensis 44EHWT reveals the biosynthetic pathway of antifungal compounds Thailandins with unusual extender unit butylmalonyl-CoA.</title>
        <authorList>
            <person name="Greule A."/>
            <person name="Intra B."/>
            <person name="Flemming S."/>
            <person name="Rommel M.G."/>
            <person name="Panbangred W."/>
            <person name="Bechthold A."/>
        </authorList>
    </citation>
    <scope>NUCLEOTIDE SEQUENCE [LARGE SCALE GENOMIC DNA]</scope>
    <source>
        <strain evidence="8 9">44EHW</strain>
    </source>
</reference>
<dbReference type="EMBL" id="MKQR01000028">
    <property type="protein sequence ID" value="OLR90293.1"/>
    <property type="molecule type" value="Genomic_DNA"/>
</dbReference>
<dbReference type="EC" id="5.4.4.2" evidence="3"/>
<dbReference type="PANTHER" id="PTHR42839:SF2">
    <property type="entry name" value="ISOCHORISMATE SYNTHASE ENTC"/>
    <property type="match status" value="1"/>
</dbReference>
<dbReference type="SUPFAM" id="SSF56322">
    <property type="entry name" value="ADC synthase"/>
    <property type="match status" value="1"/>
</dbReference>
<accession>A0A1Q9LE62</accession>
<evidence type="ECO:0000313" key="8">
    <source>
        <dbReference type="EMBL" id="OLR90293.1"/>
    </source>
</evidence>
<keyword evidence="9" id="KW-1185">Reference proteome</keyword>
<keyword evidence="4" id="KW-0413">Isomerase</keyword>
<dbReference type="Pfam" id="PF00425">
    <property type="entry name" value="Chorismate_bind"/>
    <property type="match status" value="1"/>
</dbReference>
<dbReference type="InterPro" id="IPR004561">
    <property type="entry name" value="IsoChor_synthase"/>
</dbReference>
<dbReference type="GO" id="GO:0009697">
    <property type="term" value="P:salicylic acid biosynthetic process"/>
    <property type="evidence" value="ECO:0007669"/>
    <property type="project" value="TreeGrafter"/>
</dbReference>
<comment type="caution">
    <text evidence="8">The sequence shown here is derived from an EMBL/GenBank/DDBJ whole genome shotgun (WGS) entry which is preliminary data.</text>
</comment>
<dbReference type="InterPro" id="IPR015890">
    <property type="entry name" value="Chorismate_C"/>
</dbReference>
<gene>
    <name evidence="8" type="ORF">BJP25_02595</name>
</gene>
<dbReference type="RefSeq" id="WP_075978502.1">
    <property type="nucleotide sequence ID" value="NZ_MKQR01000028.1"/>
</dbReference>
<dbReference type="NCBIfam" id="TIGR00543">
    <property type="entry name" value="isochor_syn"/>
    <property type="match status" value="1"/>
</dbReference>
<protein>
    <recommendedName>
        <fullName evidence="3">isochorismate synthase</fullName>
        <ecNumber evidence="3">5.4.4.2</ecNumber>
    </recommendedName>
    <alternativeName>
        <fullName evidence="5">Isochorismate mutase</fullName>
    </alternativeName>
</protein>
<evidence type="ECO:0000256" key="3">
    <source>
        <dbReference type="ARBA" id="ARBA00012824"/>
    </source>
</evidence>
<dbReference type="PANTHER" id="PTHR42839">
    <property type="entry name" value="ISOCHORISMATE SYNTHASE ENTC"/>
    <property type="match status" value="1"/>
</dbReference>
<organism evidence="8 9">
    <name type="scientific">Actinokineospora bangkokensis</name>
    <dbReference type="NCBI Taxonomy" id="1193682"/>
    <lineage>
        <taxon>Bacteria</taxon>
        <taxon>Bacillati</taxon>
        <taxon>Actinomycetota</taxon>
        <taxon>Actinomycetes</taxon>
        <taxon>Pseudonocardiales</taxon>
        <taxon>Pseudonocardiaceae</taxon>
        <taxon>Actinokineospora</taxon>
    </lineage>
</organism>
<dbReference type="InterPro" id="IPR005801">
    <property type="entry name" value="ADC_synthase"/>
</dbReference>
<evidence type="ECO:0000256" key="1">
    <source>
        <dbReference type="ARBA" id="ARBA00000799"/>
    </source>
</evidence>
<comment type="similarity">
    <text evidence="2">Belongs to the isochorismate synthase family.</text>
</comment>
<dbReference type="OrthoDB" id="9806579at2"/>
<dbReference type="GO" id="GO:0008909">
    <property type="term" value="F:isochorismate synthase activity"/>
    <property type="evidence" value="ECO:0007669"/>
    <property type="project" value="UniProtKB-EC"/>
</dbReference>
<dbReference type="AlphaFoldDB" id="A0A1Q9LE62"/>
<feature type="domain" description="Chorismate-utilising enzyme C-terminal" evidence="7">
    <location>
        <begin position="107"/>
        <end position="362"/>
    </location>
</feature>
<evidence type="ECO:0000256" key="2">
    <source>
        <dbReference type="ARBA" id="ARBA00005297"/>
    </source>
</evidence>
<feature type="region of interest" description="Disordered" evidence="6">
    <location>
        <begin position="82"/>
        <end position="101"/>
    </location>
</feature>
<evidence type="ECO:0000259" key="7">
    <source>
        <dbReference type="Pfam" id="PF00425"/>
    </source>
</evidence>
<evidence type="ECO:0000256" key="5">
    <source>
        <dbReference type="ARBA" id="ARBA00041564"/>
    </source>
</evidence>
<sequence>MGVVVDDGVLNYRPGAFALAGPTSLLVAEGERARVAETGRTDPADAVAKALADTGAPLAVGALPFDVGAPSHLVVPESVKTGGAAQLTPGSPPRLTPTRVSPDPAAPDYAAAVAAAVAELRAGGPLRKVVLARALRVAFDTAPDLAALLPGLAAATPHAHTFATPLPGGATLFGASPELLVSRRGPRVVSNPLAGSAPRGSTPAEDRERAAALAASAKDLAEHRVVVEAVADTLAPFCSDLRVPAGPSLVATPTVWHLSTRITGELADPSVSALRLASALHPTPAVCGTPTTDARRAIARLEPFDRGFYGGAVGWTDHSGDGTWVVAIRCARLAGTEMTLYAGAGIMPDSDPDAELAETSAKFATLLRGLGLPPLG</sequence>
<proteinExistence type="inferred from homology"/>
<comment type="catalytic activity">
    <reaction evidence="1">
        <text>chorismate = isochorismate</text>
        <dbReference type="Rhea" id="RHEA:18985"/>
        <dbReference type="ChEBI" id="CHEBI:29748"/>
        <dbReference type="ChEBI" id="CHEBI:29780"/>
        <dbReference type="EC" id="5.4.4.2"/>
    </reaction>
</comment>